<feature type="coiled-coil region" evidence="1">
    <location>
        <begin position="1255"/>
        <end position="1299"/>
    </location>
</feature>
<feature type="compositionally biased region" description="Low complexity" evidence="2">
    <location>
        <begin position="148"/>
        <end position="159"/>
    </location>
</feature>
<feature type="region of interest" description="Disordered" evidence="2">
    <location>
        <begin position="1330"/>
        <end position="1362"/>
    </location>
</feature>
<feature type="region of interest" description="Disordered" evidence="2">
    <location>
        <begin position="1"/>
        <end position="21"/>
    </location>
</feature>
<feature type="region of interest" description="Disordered" evidence="2">
    <location>
        <begin position="2437"/>
        <end position="2456"/>
    </location>
</feature>
<feature type="compositionally biased region" description="Basic residues" evidence="2">
    <location>
        <begin position="10"/>
        <end position="20"/>
    </location>
</feature>
<feature type="compositionally biased region" description="Polar residues" evidence="2">
    <location>
        <begin position="894"/>
        <end position="915"/>
    </location>
</feature>
<feature type="compositionally biased region" description="Low complexity" evidence="2">
    <location>
        <begin position="1958"/>
        <end position="1976"/>
    </location>
</feature>
<feature type="region of interest" description="Disordered" evidence="2">
    <location>
        <begin position="2179"/>
        <end position="2209"/>
    </location>
</feature>
<sequence length="2636" mass="291951">MNDGSPGKTGGHKNVSRRIPRSCCVSPDRDIDLRRRFEALKGDLTVATANANAGDSHQKQPLTLADIQGSIAKRHTNDLANAQRKWIESLNLQTGLMDSGPSEEDAQKEWINHISVQKVSDRPSRRDGQTARRSLDRSSASDHRSTIPSPKSSAASSPHKSPRNFTVRSTVLTPGTPTFGFCDVPHLTINSLPVTATSVKDVVKPDKEFITECGKTIKMLKLEEPPKIERKLKGRSPQKMKAVIDLDPSKNESRSNKPKDPSKPQRTFRASLSPKKTKADSDSNAGSLSPDAVDKYKLSYNRGHVNAKESVGKSSRSKSEHKSSRKLKRSSSLPGGLYKDKVESDAANKHIRSYDVKETRCFIKQKQKEREERLAEEKRKKAIEADERKKKMQQLRDTQKKIMQKIKKRTVNKIRSPPVIKKDPEKPKWVGPLENATSALDTSIELVLPKPKTPVLSEAAMGTITLRKNKDLTAQPVHQPTCDQLKEPNIGTAAESIVVPPASTSVATCTTTDEPPVSDADGSPKPVFKDFCLKDLEFASDQALHLKRPAPQLVETSTQIDLDDKSLSKKHKTGKTSSHSSSRGSKHTLPPEIVNKENMGTSDININDLPYSSRLDKFLAEYVPTPKKIEKTNPQPQTPPWLQEMSQYPDQFNLINTLNKALRRQQKLEAAAKSPAPKEESTIVPNTRISVKAKLHESGCSLNRSVDKEVPLLLSRASSISSSSRQSDLGLDPPVISLTDDRLSSSSLASTSAHSFENYSRNIAQTKVNRNEEPDMSGIHALSAGNLTALAGDVTTSELSVLFPQTSKKSIAESGAKHTMRTADDKADAQTIEILGEKFLEPKGAITVRKPLGRRTKVALLKSPPVDLSSSVHEFVNSKRGSDPLNPYRGSISDLPTPSSPETARSRSTSFSSIKEGSYHIGHSETRSDDTQKTFEVLPESSYQRFVKNIHGTHGPQSEHSSDSVSEIVKVSRTLSRGSTVISEEVSEMQNTLSVSTKSLKFNSSSIQNQIKNEIEQLDRVNQSLSSFMESGKIVLSRDATCASVLQSESAIEPMSQDVVTVKSRHPVHLDDIDASLLAVSKNVLHSREPSGSSLDVSLASTNGIDVTKLTVEMFDNLIKDEKLRSEQLVSGLKVRMKSLCNRTRKDLESIESQRKKLIESGLEEEARELKRKQRGHIMKMNEEIDEMQRQRAMENKACQERCMLLKQQQQLIKLLLSRRESSARNSRSSLKSLHMSQLDETVRYVGSDRNSDIIDRKKREYREKEEALRERKKNVEAIVAWKKRLELEEKSVREMEKMIAQSSFTAPLPESAVERGTSPFTDIKDGVAEDAKAPVSRIPASATSQSESEQQNKDYYSDSFEHSSALSETTGLATPGLIQGSSLLNKAMKMPMLKVPLAPRVTIIKRRHSSGSDESMLLSQNDTLSEQSDVEVRVSALEQQLRHRKSELAKLKREYQKNQKERLRSTEKNLINQIHLYDSYIEQVKTEIKDLENTDARVTKPQIKQPKYSERRQSDKFVVKTISKESSDLVSEAKNNETSQTSEGVSSHDASVLFLDKVPATEDKTVESHKGKIVDSVGEVTEKLDQGTYSNEKEEIVSDTQDFDAFSAIDFSGVSTDPVLKAAMEKVKIKSMEPFRDSESSISDKDFSIEEIIEKAEQSHQADSSEEILTQTNVATEDTDIVTDNAKMNKMSVLEETVGESLATQSQVSEALDISLVDETSPTKLEVPVEEEIVTYSIHSGEAGKETIEYPSVKDQANLETVPSMSEDISVSSVVDDAVKTVSDLNQTIPESSVVFKKASDSGEFKSISEEILENVTQSKTSSNETVVNTLSEQVNLPSAFIKYVSDRNKNRESLTGTTLSEKLPDVAPESKLLIVSPVLVEQVTDLEVSPEILSGSGSFPFEVDVGDVHSLSFSPQKSPEIPSEAQNSDQTSGVQNASGRVLSSAIPSSAEIGSRQASSELSQQISSPQQSSSSKTIHDQNVEDGSEQLKLSESTHTFQVTSSPPLPSAFEAYPVSDKSIGQFNDRSNSSPHVSSRSARKRLDMGVDNVSLNSDEIKSASKSNDKSLFGYQPTMEIEGGKRSISELIPTEVITGVSKENSEGSSVSEQIPTDLSGSDVIEEREAITSKSSSVSEVIEQVEEEELVLSELSHVQSEDGSTVKDDSALDKLDFSLGSLDPYRPQPVSHVESSQSIKKDSSGQQSEAGDNCSVKLLVELPEDKKELGQGDEPLRDLEIHSIEADSLEDPFGQDFNSSFNADEFAKYFESSFDKEPEVNLAPSKPLSEASVIQLLQNSFELSDKIWEENLAMEKSSEETPLLSALQREREQNVNVDSISQLIFDSFVDDATSAAMMAYSKKKQFCSLETGGGKAKDSTLSPGKEVGDNDKFWLGDDFTLQAAHEAEQLRLRELQIQQEIEQLEQAQEVVPYYYVREIPNKPPPPYTPPKPAPPSKDETVSRVLQGGEILWDIEMSGGDPSEAAMPSTFLSNLQDDPYRMFLFDLAKELYLKIKPRPSTPAPPWVISTRRGKPLAPIRSKSDLLKYLEKEIKLAFGFNPRILRESLIMKWTRKRRDHVDEILVRELQESEAEWRDFTVEENMIKNRLADALLSQSLDDATLALSTAFANKFRDLTVDQS</sequence>
<proteinExistence type="predicted"/>
<organism evidence="3">
    <name type="scientific">Lygus hesperus</name>
    <name type="common">Western plant bug</name>
    <dbReference type="NCBI Taxonomy" id="30085"/>
    <lineage>
        <taxon>Eukaryota</taxon>
        <taxon>Metazoa</taxon>
        <taxon>Ecdysozoa</taxon>
        <taxon>Arthropoda</taxon>
        <taxon>Hexapoda</taxon>
        <taxon>Insecta</taxon>
        <taxon>Pterygota</taxon>
        <taxon>Neoptera</taxon>
        <taxon>Paraneoptera</taxon>
        <taxon>Hemiptera</taxon>
        <taxon>Heteroptera</taxon>
        <taxon>Panheteroptera</taxon>
        <taxon>Cimicomorpha</taxon>
        <taxon>Miridae</taxon>
        <taxon>Mirini</taxon>
        <taxon>Lygus</taxon>
    </lineage>
</organism>
<dbReference type="GO" id="GO:0005813">
    <property type="term" value="C:centrosome"/>
    <property type="evidence" value="ECO:0007669"/>
    <property type="project" value="InterPro"/>
</dbReference>
<name>A0A146KNZ9_LYGHE</name>
<dbReference type="InterPro" id="IPR028750">
    <property type="entry name" value="CEP350/CC187"/>
</dbReference>
<feature type="compositionally biased region" description="Basic and acidic residues" evidence="2">
    <location>
        <begin position="119"/>
        <end position="145"/>
    </location>
</feature>
<dbReference type="GO" id="GO:0034453">
    <property type="term" value="P:microtubule anchoring"/>
    <property type="evidence" value="ECO:0007669"/>
    <property type="project" value="InterPro"/>
</dbReference>
<gene>
    <name evidence="3" type="primary">CEP350</name>
    <name evidence="3" type="ORF">g.91619</name>
</gene>
<evidence type="ECO:0000256" key="2">
    <source>
        <dbReference type="SAM" id="MobiDB-lite"/>
    </source>
</evidence>
<reference evidence="3" key="1">
    <citation type="journal article" date="2016" name="Gigascience">
        <title>De novo construction of an expanded transcriptome assembly for the western tarnished plant bug, Lygus hesperus.</title>
        <authorList>
            <person name="Tassone E.E."/>
            <person name="Geib S.M."/>
            <person name="Hall B."/>
            <person name="Fabrick J.A."/>
            <person name="Brent C.S."/>
            <person name="Hull J.J."/>
        </authorList>
    </citation>
    <scope>NUCLEOTIDE SEQUENCE</scope>
</reference>
<evidence type="ECO:0000256" key="1">
    <source>
        <dbReference type="SAM" id="Coils"/>
    </source>
</evidence>
<dbReference type="PANTHER" id="PTHR13958:SF3">
    <property type="entry name" value="CAP-GLY DOMAIN-CONTAINING PROTEIN-RELATED"/>
    <property type="match status" value="1"/>
</dbReference>
<feature type="region of interest" description="Disordered" evidence="2">
    <location>
        <begin position="1912"/>
        <end position="2048"/>
    </location>
</feature>
<feature type="region of interest" description="Disordered" evidence="2">
    <location>
        <begin position="367"/>
        <end position="399"/>
    </location>
</feature>
<dbReference type="PANTHER" id="PTHR13958">
    <property type="entry name" value="CENTROSOME-ASSOCIATED PROTEIN 350"/>
    <property type="match status" value="1"/>
</dbReference>
<feature type="region of interest" description="Disordered" evidence="2">
    <location>
        <begin position="228"/>
        <end position="341"/>
    </location>
</feature>
<feature type="region of interest" description="Disordered" evidence="2">
    <location>
        <begin position="556"/>
        <end position="601"/>
    </location>
</feature>
<feature type="compositionally biased region" description="Basic and acidic residues" evidence="2">
    <location>
        <begin position="242"/>
        <end position="263"/>
    </location>
</feature>
<dbReference type="EMBL" id="GDHC01021453">
    <property type="protein sequence ID" value="JAP97175.1"/>
    <property type="molecule type" value="Transcribed_RNA"/>
</dbReference>
<feature type="compositionally biased region" description="Basic and acidic residues" evidence="2">
    <location>
        <begin position="922"/>
        <end position="932"/>
    </location>
</feature>
<feature type="compositionally biased region" description="Low complexity" evidence="2">
    <location>
        <begin position="2028"/>
        <end position="2038"/>
    </location>
</feature>
<feature type="compositionally biased region" description="Basic and acidic residues" evidence="2">
    <location>
        <begin position="1351"/>
        <end position="1362"/>
    </location>
</feature>
<feature type="compositionally biased region" description="Basic and acidic residues" evidence="2">
    <location>
        <begin position="367"/>
        <end position="389"/>
    </location>
</feature>
<feature type="coiled-coil region" evidence="1">
    <location>
        <begin position="1141"/>
        <end position="1198"/>
    </location>
</feature>
<feature type="region of interest" description="Disordered" evidence="2">
    <location>
        <begin position="877"/>
        <end position="932"/>
    </location>
</feature>
<feature type="region of interest" description="Disordered" evidence="2">
    <location>
        <begin position="114"/>
        <end position="169"/>
    </location>
</feature>
<feature type="compositionally biased region" description="Polar residues" evidence="2">
    <location>
        <begin position="1926"/>
        <end position="1940"/>
    </location>
</feature>
<evidence type="ECO:0000313" key="3">
    <source>
        <dbReference type="EMBL" id="JAP97175.1"/>
    </source>
</evidence>
<feature type="compositionally biased region" description="Polar residues" evidence="2">
    <location>
        <begin position="2189"/>
        <end position="2206"/>
    </location>
</feature>
<feature type="compositionally biased region" description="Polar residues" evidence="2">
    <location>
        <begin position="1991"/>
        <end position="2005"/>
    </location>
</feature>
<feature type="compositionally biased region" description="Pro residues" evidence="2">
    <location>
        <begin position="2437"/>
        <end position="2451"/>
    </location>
</feature>
<dbReference type="GO" id="GO:0008017">
    <property type="term" value="F:microtubule binding"/>
    <property type="evidence" value="ECO:0007669"/>
    <property type="project" value="InterPro"/>
</dbReference>
<feature type="coiled-coil region" evidence="1">
    <location>
        <begin position="1435"/>
        <end position="1469"/>
    </location>
</feature>
<keyword evidence="1" id="KW-0175">Coiled coil</keyword>
<protein>
    <submittedName>
        <fullName evidence="3">Centrosome-associated protein 350</fullName>
    </submittedName>
</protein>
<feature type="compositionally biased region" description="Basic and acidic residues" evidence="2">
    <location>
        <begin position="306"/>
        <end position="322"/>
    </location>
</feature>
<accession>A0A146KNZ9</accession>